<reference evidence="2 3" key="1">
    <citation type="submission" date="2018-06" db="EMBL/GenBank/DDBJ databases">
        <title>Genome Sequence of the Brown Rot Fungal Pathogen Monilinia fructigena.</title>
        <authorList>
            <person name="Landi L."/>
            <person name="De Miccolis Angelini R.M."/>
            <person name="Pollastro S."/>
            <person name="Abate D."/>
            <person name="Faretra F."/>
            <person name="Romanazzi G."/>
        </authorList>
    </citation>
    <scope>NUCLEOTIDE SEQUENCE [LARGE SCALE GENOMIC DNA]</scope>
    <source>
        <strain evidence="2 3">Mfrg269</strain>
    </source>
</reference>
<gene>
    <name evidence="2" type="ORF">DID88_010442</name>
</gene>
<proteinExistence type="predicted"/>
<evidence type="ECO:0000256" key="1">
    <source>
        <dbReference type="SAM" id="MobiDB-lite"/>
    </source>
</evidence>
<feature type="region of interest" description="Disordered" evidence="1">
    <location>
        <begin position="1"/>
        <end position="20"/>
    </location>
</feature>
<name>A0A395IL56_9HELO</name>
<evidence type="ECO:0000313" key="2">
    <source>
        <dbReference type="EMBL" id="RAL61102.1"/>
    </source>
</evidence>
<comment type="caution">
    <text evidence="2">The sequence shown here is derived from an EMBL/GenBank/DDBJ whole genome shotgun (WGS) entry which is preliminary data.</text>
</comment>
<keyword evidence="3" id="KW-1185">Reference proteome</keyword>
<accession>A0A395IL56</accession>
<protein>
    <submittedName>
        <fullName evidence="2">Uncharacterized protein</fullName>
    </submittedName>
</protein>
<dbReference type="AlphaFoldDB" id="A0A395IL56"/>
<organism evidence="2 3">
    <name type="scientific">Monilinia fructigena</name>
    <dbReference type="NCBI Taxonomy" id="38457"/>
    <lineage>
        <taxon>Eukaryota</taxon>
        <taxon>Fungi</taxon>
        <taxon>Dikarya</taxon>
        <taxon>Ascomycota</taxon>
        <taxon>Pezizomycotina</taxon>
        <taxon>Leotiomycetes</taxon>
        <taxon>Helotiales</taxon>
        <taxon>Sclerotiniaceae</taxon>
        <taxon>Monilinia</taxon>
    </lineage>
</organism>
<dbReference type="Proteomes" id="UP000249056">
    <property type="component" value="Unassembled WGS sequence"/>
</dbReference>
<dbReference type="EMBL" id="QKRW01000034">
    <property type="protein sequence ID" value="RAL61102.1"/>
    <property type="molecule type" value="Genomic_DNA"/>
</dbReference>
<sequence>MVPPNERTPIQNPSTTHHLKTTPLIFHQDPTSTLGPDRQVIMGFSRSLPKRARDFNFVTLNLDDVSDISAVAKNILKTLDVTLLAHQSDETEFMVREDIVFISRVVEAKYLDGKLEGETQDLRRRDWARARDR</sequence>
<evidence type="ECO:0000313" key="3">
    <source>
        <dbReference type="Proteomes" id="UP000249056"/>
    </source>
</evidence>